<organism evidence="3 4">
    <name type="scientific">Tanacetum coccineum</name>
    <dbReference type="NCBI Taxonomy" id="301880"/>
    <lineage>
        <taxon>Eukaryota</taxon>
        <taxon>Viridiplantae</taxon>
        <taxon>Streptophyta</taxon>
        <taxon>Embryophyta</taxon>
        <taxon>Tracheophyta</taxon>
        <taxon>Spermatophyta</taxon>
        <taxon>Magnoliopsida</taxon>
        <taxon>eudicotyledons</taxon>
        <taxon>Gunneridae</taxon>
        <taxon>Pentapetalae</taxon>
        <taxon>asterids</taxon>
        <taxon>campanulids</taxon>
        <taxon>Asterales</taxon>
        <taxon>Asteraceae</taxon>
        <taxon>Asteroideae</taxon>
        <taxon>Anthemideae</taxon>
        <taxon>Anthemidinae</taxon>
        <taxon>Tanacetum</taxon>
    </lineage>
</organism>
<reference evidence="3" key="1">
    <citation type="journal article" date="2022" name="Int. J. Mol. Sci.">
        <title>Draft Genome of Tanacetum Coccineum: Genomic Comparison of Closely Related Tanacetum-Family Plants.</title>
        <authorList>
            <person name="Yamashiro T."/>
            <person name="Shiraishi A."/>
            <person name="Nakayama K."/>
            <person name="Satake H."/>
        </authorList>
    </citation>
    <scope>NUCLEOTIDE SEQUENCE</scope>
</reference>
<keyword evidence="4" id="KW-1185">Reference proteome</keyword>
<evidence type="ECO:0000313" key="3">
    <source>
        <dbReference type="EMBL" id="GJT58550.1"/>
    </source>
</evidence>
<evidence type="ECO:0008006" key="5">
    <source>
        <dbReference type="Google" id="ProtNLM"/>
    </source>
</evidence>
<dbReference type="Proteomes" id="UP001151760">
    <property type="component" value="Unassembled WGS sequence"/>
</dbReference>
<protein>
    <recommendedName>
        <fullName evidence="5">Flagellar FliJ protein</fullName>
    </recommendedName>
</protein>
<feature type="coiled-coil region" evidence="1">
    <location>
        <begin position="128"/>
        <end position="155"/>
    </location>
</feature>
<sequence>MAQKRAAAPSTYHSLLPAGTPPLLPIPLPAPSTSRRADIPEANTPPRKRLLLTAPTLRFEVRESFAAAARQPESIMACRVDHSFVDTVDTRVQDTERRTMAAIEMVNLRVSYQADVRRRESLEFYSRHQEAQEDRAAVRAEIEILRRERLAYEQESIETRQALARSEAYSRALEARIRVLETQAYRHEWQRQDADDRAIEHIIRTQALEAGARVDTLEDTGSSA</sequence>
<feature type="region of interest" description="Disordered" evidence="2">
    <location>
        <begin position="1"/>
        <end position="48"/>
    </location>
</feature>
<evidence type="ECO:0000256" key="2">
    <source>
        <dbReference type="SAM" id="MobiDB-lite"/>
    </source>
</evidence>
<proteinExistence type="predicted"/>
<comment type="caution">
    <text evidence="3">The sequence shown here is derived from an EMBL/GenBank/DDBJ whole genome shotgun (WGS) entry which is preliminary data.</text>
</comment>
<gene>
    <name evidence="3" type="ORF">Tco_1002083</name>
</gene>
<evidence type="ECO:0000256" key="1">
    <source>
        <dbReference type="SAM" id="Coils"/>
    </source>
</evidence>
<dbReference type="EMBL" id="BQNB010017029">
    <property type="protein sequence ID" value="GJT58550.1"/>
    <property type="molecule type" value="Genomic_DNA"/>
</dbReference>
<keyword evidence="1" id="KW-0175">Coiled coil</keyword>
<reference evidence="3" key="2">
    <citation type="submission" date="2022-01" db="EMBL/GenBank/DDBJ databases">
        <authorList>
            <person name="Yamashiro T."/>
            <person name="Shiraishi A."/>
            <person name="Satake H."/>
            <person name="Nakayama K."/>
        </authorList>
    </citation>
    <scope>NUCLEOTIDE SEQUENCE</scope>
</reference>
<name>A0ABQ5F5N6_9ASTR</name>
<feature type="compositionally biased region" description="Pro residues" evidence="2">
    <location>
        <begin position="19"/>
        <end position="30"/>
    </location>
</feature>
<evidence type="ECO:0000313" key="4">
    <source>
        <dbReference type="Proteomes" id="UP001151760"/>
    </source>
</evidence>
<accession>A0ABQ5F5N6</accession>